<accession>A0A2S4LS73</accession>
<evidence type="ECO:0000313" key="1">
    <source>
        <dbReference type="EMBL" id="POR45306.1"/>
    </source>
</evidence>
<name>A0A2S4LS73_9HYPH</name>
<dbReference type="AlphaFoldDB" id="A0A2S4LS73"/>
<dbReference type="Gene3D" id="1.20.1290.10">
    <property type="entry name" value="AhpD-like"/>
    <property type="match status" value="1"/>
</dbReference>
<protein>
    <submittedName>
        <fullName evidence="1">4-carboxymuconolactone decarboxylase</fullName>
    </submittedName>
</protein>
<dbReference type="Proteomes" id="UP000236919">
    <property type="component" value="Unassembled WGS sequence"/>
</dbReference>
<organism evidence="1 2">
    <name type="scientific">Bosea psychrotolerans</name>
    <dbReference type="NCBI Taxonomy" id="1871628"/>
    <lineage>
        <taxon>Bacteria</taxon>
        <taxon>Pseudomonadati</taxon>
        <taxon>Pseudomonadota</taxon>
        <taxon>Alphaproteobacteria</taxon>
        <taxon>Hyphomicrobiales</taxon>
        <taxon>Boseaceae</taxon>
        <taxon>Bosea</taxon>
    </lineage>
</organism>
<evidence type="ECO:0000313" key="2">
    <source>
        <dbReference type="Proteomes" id="UP000236919"/>
    </source>
</evidence>
<proteinExistence type="predicted"/>
<dbReference type="OrthoDB" id="9129225at2"/>
<comment type="caution">
    <text evidence="1">The sequence shown here is derived from an EMBL/GenBank/DDBJ whole genome shotgun (WGS) entry which is preliminary data.</text>
</comment>
<dbReference type="PANTHER" id="PTHR34846">
    <property type="entry name" value="4-CARBOXYMUCONOLACTONE DECARBOXYLASE FAMILY PROTEIN (AFU_ORTHOLOGUE AFUA_6G11590)"/>
    <property type="match status" value="1"/>
</dbReference>
<dbReference type="SUPFAM" id="SSF69118">
    <property type="entry name" value="AhpD-like"/>
    <property type="match status" value="1"/>
</dbReference>
<dbReference type="PANTHER" id="PTHR34846:SF11">
    <property type="entry name" value="4-CARBOXYMUCONOLACTONE DECARBOXYLASE FAMILY PROTEIN (AFU_ORTHOLOGUE AFUA_6G11590)"/>
    <property type="match status" value="1"/>
</dbReference>
<reference evidence="1 2" key="1">
    <citation type="submission" date="2018-01" db="EMBL/GenBank/DDBJ databases">
        <title>Genomic Encyclopedia of Type Strains, Phase III (KMG-III): the genomes of soil and plant-associated and newly described type strains.</title>
        <authorList>
            <person name="Whitman W."/>
        </authorList>
    </citation>
    <scope>NUCLEOTIDE SEQUENCE [LARGE SCALE GENOMIC DNA]</scope>
    <source>
        <strain evidence="1 2">1131</strain>
    </source>
</reference>
<keyword evidence="2" id="KW-1185">Reference proteome</keyword>
<dbReference type="InterPro" id="IPR029032">
    <property type="entry name" value="AhpD-like"/>
</dbReference>
<gene>
    <name evidence="1" type="ORF">CYD53_1368</name>
</gene>
<dbReference type="EMBL" id="PQFZ01000036">
    <property type="protein sequence ID" value="POR45306.1"/>
    <property type="molecule type" value="Genomic_DNA"/>
</dbReference>
<dbReference type="RefSeq" id="WP_103721568.1">
    <property type="nucleotide sequence ID" value="NZ_PQFZ01000036.1"/>
</dbReference>
<sequence>MGRLHLPAVDEMTPDQRKVYDEVVSGPRGRLVGPLRAVIHSPELATRWSRLGEFLRYATLLPARLNELAIIVAGRHWNSQLEFYIHAEAAKAAGLDAASIEAIRLGQAPVFAEDEEREVYEYARLLLQTGSVSDEVHAAIVERWGPRGAVELTGVIGYYTMVSMTLNAHGIPLPDGAAPPLPRLQDGPTCLPTALRAIEEAGRG</sequence>